<organism evidence="1 2">
    <name type="scientific">Rhododendron molle</name>
    <name type="common">Chinese azalea</name>
    <name type="synonym">Azalea mollis</name>
    <dbReference type="NCBI Taxonomy" id="49168"/>
    <lineage>
        <taxon>Eukaryota</taxon>
        <taxon>Viridiplantae</taxon>
        <taxon>Streptophyta</taxon>
        <taxon>Embryophyta</taxon>
        <taxon>Tracheophyta</taxon>
        <taxon>Spermatophyta</taxon>
        <taxon>Magnoliopsida</taxon>
        <taxon>eudicotyledons</taxon>
        <taxon>Gunneridae</taxon>
        <taxon>Pentapetalae</taxon>
        <taxon>asterids</taxon>
        <taxon>Ericales</taxon>
        <taxon>Ericaceae</taxon>
        <taxon>Ericoideae</taxon>
        <taxon>Rhodoreae</taxon>
        <taxon>Rhododendron</taxon>
    </lineage>
</organism>
<sequence length="80" mass="8953">MTTVTIESDFLSVVKMINEGNSVNQPQSVMISDAHAILDRTESMLTHLYQEANQFADHLARIGAEQDEDLMFFGGQTTFD</sequence>
<proteinExistence type="predicted"/>
<dbReference type="EMBL" id="CM046397">
    <property type="protein sequence ID" value="KAI8536564.1"/>
    <property type="molecule type" value="Genomic_DNA"/>
</dbReference>
<protein>
    <submittedName>
        <fullName evidence="1">Uncharacterized protein</fullName>
    </submittedName>
</protein>
<gene>
    <name evidence="1" type="ORF">RHMOL_Rhmol10G0267200</name>
</gene>
<comment type="caution">
    <text evidence="1">The sequence shown here is derived from an EMBL/GenBank/DDBJ whole genome shotgun (WGS) entry which is preliminary data.</text>
</comment>
<dbReference type="Proteomes" id="UP001062846">
    <property type="component" value="Chromosome 10"/>
</dbReference>
<accession>A0ACC0M6N5</accession>
<evidence type="ECO:0000313" key="2">
    <source>
        <dbReference type="Proteomes" id="UP001062846"/>
    </source>
</evidence>
<keyword evidence="2" id="KW-1185">Reference proteome</keyword>
<name>A0ACC0M6N5_RHOML</name>
<evidence type="ECO:0000313" key="1">
    <source>
        <dbReference type="EMBL" id="KAI8536564.1"/>
    </source>
</evidence>
<reference evidence="1" key="1">
    <citation type="submission" date="2022-02" db="EMBL/GenBank/DDBJ databases">
        <title>Plant Genome Project.</title>
        <authorList>
            <person name="Zhang R.-G."/>
        </authorList>
    </citation>
    <scope>NUCLEOTIDE SEQUENCE</scope>
    <source>
        <strain evidence="1">AT1</strain>
    </source>
</reference>